<evidence type="ECO:0000256" key="3">
    <source>
        <dbReference type="ARBA" id="ARBA00022833"/>
    </source>
</evidence>
<dbReference type="eggNOG" id="COG1734">
    <property type="taxonomic scope" value="Bacteria"/>
</dbReference>
<feature type="domain" description="Zinc finger DksA/TraR C4-type" evidence="5">
    <location>
        <begin position="91"/>
        <end position="123"/>
    </location>
</feature>
<evidence type="ECO:0000313" key="7">
    <source>
        <dbReference type="Proteomes" id="UP000010880"/>
    </source>
</evidence>
<keyword evidence="2" id="KW-0863">Zinc-finger</keyword>
<protein>
    <submittedName>
        <fullName evidence="6">Sporulation protein, yteA family</fullName>
    </submittedName>
</protein>
<organism evidence="6 7">
    <name type="scientific">Halobacteroides halobius (strain ATCC 35273 / DSM 5150 / MD-1)</name>
    <dbReference type="NCBI Taxonomy" id="748449"/>
    <lineage>
        <taxon>Bacteria</taxon>
        <taxon>Bacillati</taxon>
        <taxon>Bacillota</taxon>
        <taxon>Clostridia</taxon>
        <taxon>Halanaerobiales</taxon>
        <taxon>Halobacteroidaceae</taxon>
        <taxon>Halobacteroides</taxon>
    </lineage>
</organism>
<accession>L0K9U3</accession>
<evidence type="ECO:0000259" key="5">
    <source>
        <dbReference type="Pfam" id="PF01258"/>
    </source>
</evidence>
<dbReference type="KEGG" id="hhl:Halha_0907"/>
<evidence type="ECO:0000256" key="2">
    <source>
        <dbReference type="ARBA" id="ARBA00022771"/>
    </source>
</evidence>
<dbReference type="InterPro" id="IPR014240">
    <property type="entry name" value="YteA"/>
</dbReference>
<evidence type="ECO:0000256" key="4">
    <source>
        <dbReference type="PROSITE-ProRule" id="PRU00510"/>
    </source>
</evidence>
<name>L0K9U3_HALHC</name>
<dbReference type="GO" id="GO:0008270">
    <property type="term" value="F:zinc ion binding"/>
    <property type="evidence" value="ECO:0007669"/>
    <property type="project" value="UniProtKB-KW"/>
</dbReference>
<dbReference type="RefSeq" id="WP_015326593.1">
    <property type="nucleotide sequence ID" value="NC_019978.1"/>
</dbReference>
<dbReference type="InterPro" id="IPR037187">
    <property type="entry name" value="DnaK_N"/>
</dbReference>
<dbReference type="HOGENOM" id="CLU_043144_1_0_9"/>
<dbReference type="PROSITE" id="PS01102">
    <property type="entry name" value="ZF_DKSA_1"/>
    <property type="match status" value="1"/>
</dbReference>
<proteinExistence type="predicted"/>
<reference evidence="7" key="1">
    <citation type="submission" date="2012-02" db="EMBL/GenBank/DDBJ databases">
        <title>The complete genome of Halobacteroides halobius DSM 5150.</title>
        <authorList>
            <person name="Lucas S."/>
            <person name="Copeland A."/>
            <person name="Lapidus A."/>
            <person name="Glavina del Rio T."/>
            <person name="Dalin E."/>
            <person name="Tice H."/>
            <person name="Bruce D."/>
            <person name="Goodwin L."/>
            <person name="Pitluck S."/>
            <person name="Peters L."/>
            <person name="Mikhailova N."/>
            <person name="Gu W."/>
            <person name="Kyrpides N."/>
            <person name="Mavromatis K."/>
            <person name="Ivanova N."/>
            <person name="Brettin T."/>
            <person name="Detter J.C."/>
            <person name="Han C."/>
            <person name="Larimer F."/>
            <person name="Land M."/>
            <person name="Hauser L."/>
            <person name="Markowitz V."/>
            <person name="Cheng J.-F."/>
            <person name="Hugenholtz P."/>
            <person name="Woyke T."/>
            <person name="Wu D."/>
            <person name="Tindall B."/>
            <person name="Pomrenke H."/>
            <person name="Brambilla E."/>
            <person name="Klenk H.-P."/>
            <person name="Eisen J.A."/>
        </authorList>
    </citation>
    <scope>NUCLEOTIDE SEQUENCE [LARGE SCALE GENOMIC DNA]</scope>
    <source>
        <strain evidence="7">ATCC 35273 / DSM 5150 / MD-1</strain>
    </source>
</reference>
<dbReference type="Proteomes" id="UP000010880">
    <property type="component" value="Chromosome"/>
</dbReference>
<dbReference type="Gene3D" id="1.20.120.910">
    <property type="entry name" value="DksA, coiled-coil domain"/>
    <property type="match status" value="1"/>
</dbReference>
<feature type="zinc finger region" description="dksA C4-type" evidence="4">
    <location>
        <begin position="94"/>
        <end position="118"/>
    </location>
</feature>
<evidence type="ECO:0000313" key="6">
    <source>
        <dbReference type="EMBL" id="AGB40868.1"/>
    </source>
</evidence>
<dbReference type="EMBL" id="CP003359">
    <property type="protein sequence ID" value="AGB40868.1"/>
    <property type="molecule type" value="Genomic_DNA"/>
</dbReference>
<dbReference type="InterPro" id="IPR020458">
    <property type="entry name" value="Znf_DskA_TraR_CS"/>
</dbReference>
<dbReference type="PANTHER" id="PTHR33823:SF4">
    <property type="entry name" value="GENERAL STRESS PROTEIN 16O"/>
    <property type="match status" value="1"/>
</dbReference>
<dbReference type="AlphaFoldDB" id="L0K9U3"/>
<gene>
    <name evidence="6" type="ordered locus">Halha_0907</name>
</gene>
<dbReference type="NCBIfam" id="TIGR02890">
    <property type="entry name" value="bacill_yteA"/>
    <property type="match status" value="1"/>
</dbReference>
<dbReference type="SUPFAM" id="SSF109635">
    <property type="entry name" value="DnaK suppressor protein DksA, alpha-hairpin domain"/>
    <property type="match status" value="1"/>
</dbReference>
<dbReference type="PATRIC" id="fig|748449.3.peg.861"/>
<dbReference type="OrthoDB" id="9811543at2"/>
<dbReference type="InterPro" id="IPR000962">
    <property type="entry name" value="Znf_DskA_TraR"/>
</dbReference>
<dbReference type="Pfam" id="PF01258">
    <property type="entry name" value="zf-dskA_traR"/>
    <property type="match status" value="1"/>
</dbReference>
<dbReference type="SUPFAM" id="SSF57716">
    <property type="entry name" value="Glucocorticoid receptor-like (DNA-binding domain)"/>
    <property type="match status" value="1"/>
</dbReference>
<dbReference type="PROSITE" id="PS51128">
    <property type="entry name" value="ZF_DKSA_2"/>
    <property type="match status" value="1"/>
</dbReference>
<keyword evidence="3" id="KW-0862">Zinc</keyword>
<keyword evidence="1" id="KW-0479">Metal-binding</keyword>
<dbReference type="PANTHER" id="PTHR33823">
    <property type="entry name" value="RNA POLYMERASE-BINDING TRANSCRIPTION FACTOR DKSA-RELATED"/>
    <property type="match status" value="1"/>
</dbReference>
<sequence>MRSDLNYYQQRLLKEKERILNQIEGFNEDGYEGLKHNQRYSTGELSKYDNHPADVGSTTFERGKDIGLKDNAKSILIMIDDALEKVESGHYGLCDYCEKEINSERLEAMPYTTICVDCKSKLEEHEEISDRPLEEGIVNDYFDTGGHFRITDDSENIVFDGEDTWQSLASVGTSNTPSDVPGAHGSLDSYIDADERSYQEIYEEKMEE</sequence>
<evidence type="ECO:0000256" key="1">
    <source>
        <dbReference type="ARBA" id="ARBA00022723"/>
    </source>
</evidence>
<dbReference type="STRING" id="748449.Halha_0907"/>
<keyword evidence="7" id="KW-1185">Reference proteome</keyword>